<protein>
    <recommendedName>
        <fullName evidence="3">Pre-rRNA-processing protein TSR2 homolog</fullName>
    </recommendedName>
</protein>
<organism evidence="8">
    <name type="scientific">Mesocestoides corti</name>
    <name type="common">Flatworm</name>
    <dbReference type="NCBI Taxonomy" id="53468"/>
    <lineage>
        <taxon>Eukaryota</taxon>
        <taxon>Metazoa</taxon>
        <taxon>Spiralia</taxon>
        <taxon>Lophotrochozoa</taxon>
        <taxon>Platyhelminthes</taxon>
        <taxon>Cestoda</taxon>
        <taxon>Eucestoda</taxon>
        <taxon>Cyclophyllidea</taxon>
        <taxon>Mesocestoididae</taxon>
        <taxon>Mesocestoides</taxon>
    </lineage>
</organism>
<dbReference type="InterPro" id="IPR019398">
    <property type="entry name" value="Pre-rRNA_process_TSR2"/>
</dbReference>
<dbReference type="PANTHER" id="PTHR21250">
    <property type="entry name" value="PRE-RRNA-PROCESSING PROTEIN TSR2 HOMOLOG"/>
    <property type="match status" value="1"/>
</dbReference>
<accession>A0A0R3U8P1</accession>
<feature type="region of interest" description="Disordered" evidence="5">
    <location>
        <begin position="123"/>
        <end position="146"/>
    </location>
</feature>
<evidence type="ECO:0000256" key="5">
    <source>
        <dbReference type="SAM" id="MobiDB-lite"/>
    </source>
</evidence>
<dbReference type="EMBL" id="UXSR01000701">
    <property type="protein sequence ID" value="VDD77258.1"/>
    <property type="molecule type" value="Genomic_DNA"/>
</dbReference>
<gene>
    <name evidence="6" type="ORF">MCOS_LOCUS3261</name>
</gene>
<evidence type="ECO:0000313" key="7">
    <source>
        <dbReference type="Proteomes" id="UP000267029"/>
    </source>
</evidence>
<comment type="similarity">
    <text evidence="2">Belongs to the TSR2 family.</text>
</comment>
<dbReference type="Pfam" id="PF10273">
    <property type="entry name" value="WGG"/>
    <property type="match status" value="1"/>
</dbReference>
<sequence>MTTVLPEFITKVFDSWTVLRLAERHGTGGRETKAKLQSLVNFVMQRLNKRVEAEDLADMLEDYLYDNLNVLCEDDSQYDVANLILQAFTLHSAGKILELAELASKLPEGCNLAQCPAQVVEADVDGEDEESVSAESSEDDVEMNDA</sequence>
<proteinExistence type="inferred from homology"/>
<evidence type="ECO:0000256" key="4">
    <source>
        <dbReference type="ARBA" id="ARBA00022552"/>
    </source>
</evidence>
<reference evidence="8" key="1">
    <citation type="submission" date="2017-02" db="UniProtKB">
        <authorList>
            <consortium name="WormBaseParasite"/>
        </authorList>
    </citation>
    <scope>IDENTIFICATION</scope>
</reference>
<reference evidence="6 7" key="2">
    <citation type="submission" date="2018-10" db="EMBL/GenBank/DDBJ databases">
        <authorList>
            <consortium name="Pathogen Informatics"/>
        </authorList>
    </citation>
    <scope>NUCLEOTIDE SEQUENCE [LARGE SCALE GENOMIC DNA]</scope>
</reference>
<dbReference type="STRING" id="53468.A0A0R3U8P1"/>
<evidence type="ECO:0000256" key="3">
    <source>
        <dbReference type="ARBA" id="ARBA00017551"/>
    </source>
</evidence>
<evidence type="ECO:0000256" key="1">
    <source>
        <dbReference type="ARBA" id="ARBA00002210"/>
    </source>
</evidence>
<evidence type="ECO:0000313" key="6">
    <source>
        <dbReference type="EMBL" id="VDD77258.1"/>
    </source>
</evidence>
<dbReference type="OrthoDB" id="263560at2759"/>
<keyword evidence="7" id="KW-1185">Reference proteome</keyword>
<comment type="function">
    <text evidence="1">May be involved in 20S pre-rRNA processing.</text>
</comment>
<dbReference type="WBParaSite" id="MCOS_0000326001-mRNA-1">
    <property type="protein sequence ID" value="MCOS_0000326001-mRNA-1"/>
    <property type="gene ID" value="MCOS_0000326001"/>
</dbReference>
<name>A0A0R3U8P1_MESCO</name>
<dbReference type="AlphaFoldDB" id="A0A0R3U8P1"/>
<evidence type="ECO:0000256" key="2">
    <source>
        <dbReference type="ARBA" id="ARBA00006524"/>
    </source>
</evidence>
<keyword evidence="4" id="KW-0698">rRNA processing</keyword>
<evidence type="ECO:0000313" key="8">
    <source>
        <dbReference type="WBParaSite" id="MCOS_0000326001-mRNA-1"/>
    </source>
</evidence>
<dbReference type="Proteomes" id="UP000267029">
    <property type="component" value="Unassembled WGS sequence"/>
</dbReference>
<dbReference type="GO" id="GO:0006364">
    <property type="term" value="P:rRNA processing"/>
    <property type="evidence" value="ECO:0007669"/>
    <property type="project" value="UniProtKB-KW"/>
</dbReference>